<dbReference type="EMBL" id="FOIJ01000007">
    <property type="protein sequence ID" value="SEU05708.1"/>
    <property type="molecule type" value="Genomic_DNA"/>
</dbReference>
<dbReference type="PROSITE" id="PS51257">
    <property type="entry name" value="PROKAR_LIPOPROTEIN"/>
    <property type="match status" value="1"/>
</dbReference>
<evidence type="ECO:0000256" key="1">
    <source>
        <dbReference type="SAM" id="SignalP"/>
    </source>
</evidence>
<evidence type="ECO:0000313" key="2">
    <source>
        <dbReference type="EMBL" id="SEU05708.1"/>
    </source>
</evidence>
<evidence type="ECO:0008006" key="4">
    <source>
        <dbReference type="Google" id="ProtNLM"/>
    </source>
</evidence>
<protein>
    <recommendedName>
        <fullName evidence="4">Lipoprotein</fullName>
    </recommendedName>
</protein>
<feature type="chain" id="PRO_5011634906" description="Lipoprotein" evidence="1">
    <location>
        <begin position="22"/>
        <end position="148"/>
    </location>
</feature>
<sequence length="148" mass="15976">MNSGTKWMRAAVLMSTGLALTACGGAMTEEDAAAMEAETLTTSTAGLSSCAGWSEWYFSGPGYCGTHSTCGYTWSCDYLLNAGEKGPTDLGGDMEKRALYCDDGSLAYRIYNPATFDQQASYRTCFDASGNYTHTEYQYRYAKSTCGC</sequence>
<keyword evidence="1" id="KW-0732">Signal</keyword>
<accession>A0A1I0J787</accession>
<dbReference type="RefSeq" id="WP_245767504.1">
    <property type="nucleotide sequence ID" value="NZ_FOIJ01000007.1"/>
</dbReference>
<reference evidence="3" key="1">
    <citation type="submission" date="2016-10" db="EMBL/GenBank/DDBJ databases">
        <authorList>
            <person name="Varghese N."/>
            <person name="Submissions S."/>
        </authorList>
    </citation>
    <scope>NUCLEOTIDE SEQUENCE [LARGE SCALE GENOMIC DNA]</scope>
    <source>
        <strain evidence="3">DSM 16858</strain>
    </source>
</reference>
<gene>
    <name evidence="2" type="ORF">SAMN05443639_10727</name>
</gene>
<dbReference type="Proteomes" id="UP000199181">
    <property type="component" value="Unassembled WGS sequence"/>
</dbReference>
<proteinExistence type="predicted"/>
<feature type="signal peptide" evidence="1">
    <location>
        <begin position="1"/>
        <end position="21"/>
    </location>
</feature>
<evidence type="ECO:0000313" key="3">
    <source>
        <dbReference type="Proteomes" id="UP000199181"/>
    </source>
</evidence>
<organism evidence="2 3">
    <name type="scientific">Stigmatella erecta</name>
    <dbReference type="NCBI Taxonomy" id="83460"/>
    <lineage>
        <taxon>Bacteria</taxon>
        <taxon>Pseudomonadati</taxon>
        <taxon>Myxococcota</taxon>
        <taxon>Myxococcia</taxon>
        <taxon>Myxococcales</taxon>
        <taxon>Cystobacterineae</taxon>
        <taxon>Archangiaceae</taxon>
        <taxon>Stigmatella</taxon>
    </lineage>
</organism>
<name>A0A1I0J787_9BACT</name>
<keyword evidence="3" id="KW-1185">Reference proteome</keyword>
<dbReference type="AlphaFoldDB" id="A0A1I0J787"/>